<feature type="transmembrane region" description="Helical" evidence="1">
    <location>
        <begin position="6"/>
        <end position="33"/>
    </location>
</feature>
<dbReference type="PANTHER" id="PTHR11360:SF284">
    <property type="entry name" value="EG:103B4.3 PROTEIN-RELATED"/>
    <property type="match status" value="1"/>
</dbReference>
<feature type="transmembrane region" description="Helical" evidence="1">
    <location>
        <begin position="78"/>
        <end position="106"/>
    </location>
</feature>
<dbReference type="AlphaFoldDB" id="A0AAD9MX75"/>
<gene>
    <name evidence="2" type="ORF">LSH36_616g03011</name>
</gene>
<protein>
    <recommendedName>
        <fullName evidence="4">Major facilitator superfamily (MFS) profile domain-containing protein</fullName>
    </recommendedName>
</protein>
<organism evidence="2 3">
    <name type="scientific">Paralvinella palmiformis</name>
    <dbReference type="NCBI Taxonomy" id="53620"/>
    <lineage>
        <taxon>Eukaryota</taxon>
        <taxon>Metazoa</taxon>
        <taxon>Spiralia</taxon>
        <taxon>Lophotrochozoa</taxon>
        <taxon>Annelida</taxon>
        <taxon>Polychaeta</taxon>
        <taxon>Sedentaria</taxon>
        <taxon>Canalipalpata</taxon>
        <taxon>Terebellida</taxon>
        <taxon>Terebelliformia</taxon>
        <taxon>Alvinellidae</taxon>
        <taxon>Paralvinella</taxon>
    </lineage>
</organism>
<proteinExistence type="predicted"/>
<feature type="transmembrane region" description="Helical" evidence="1">
    <location>
        <begin position="45"/>
        <end position="66"/>
    </location>
</feature>
<dbReference type="InterPro" id="IPR036259">
    <property type="entry name" value="MFS_trans_sf"/>
</dbReference>
<evidence type="ECO:0000256" key="1">
    <source>
        <dbReference type="SAM" id="Phobius"/>
    </source>
</evidence>
<reference evidence="2" key="1">
    <citation type="journal article" date="2023" name="Mol. Biol. Evol.">
        <title>Third-Generation Sequencing Reveals the Adaptive Role of the Epigenome in Three Deep-Sea Polychaetes.</title>
        <authorList>
            <person name="Perez M."/>
            <person name="Aroh O."/>
            <person name="Sun Y."/>
            <person name="Lan Y."/>
            <person name="Juniper S.K."/>
            <person name="Young C.R."/>
            <person name="Angers B."/>
            <person name="Qian P.Y."/>
        </authorList>
    </citation>
    <scope>NUCLEOTIDE SEQUENCE</scope>
    <source>
        <strain evidence="2">P08H-3</strain>
    </source>
</reference>
<keyword evidence="3" id="KW-1185">Reference proteome</keyword>
<dbReference type="PANTHER" id="PTHR11360">
    <property type="entry name" value="MONOCARBOXYLATE TRANSPORTER"/>
    <property type="match status" value="1"/>
</dbReference>
<dbReference type="InterPro" id="IPR050327">
    <property type="entry name" value="Proton-linked_MCT"/>
</dbReference>
<evidence type="ECO:0000313" key="3">
    <source>
        <dbReference type="Proteomes" id="UP001208570"/>
    </source>
</evidence>
<comment type="caution">
    <text evidence="2">The sequence shown here is derived from an EMBL/GenBank/DDBJ whole genome shotgun (WGS) entry which is preliminary data.</text>
</comment>
<evidence type="ECO:0000313" key="2">
    <source>
        <dbReference type="EMBL" id="KAK2146319.1"/>
    </source>
</evidence>
<keyword evidence="1" id="KW-1133">Transmembrane helix</keyword>
<evidence type="ECO:0008006" key="4">
    <source>
        <dbReference type="Google" id="ProtNLM"/>
    </source>
</evidence>
<sequence>MDHGWSWVILIGGAIIQMIVSLLCVVGIFNVIFLEVFQKDRQTTAWLAAVQSSLVCLFGLPAGHIIKKLGPRTTTILGAFLGGLGFFLAYFANGIFSLFLTFGLLVGEYFS</sequence>
<dbReference type="EMBL" id="JAODUP010000616">
    <property type="protein sequence ID" value="KAK2146319.1"/>
    <property type="molecule type" value="Genomic_DNA"/>
</dbReference>
<dbReference type="SUPFAM" id="SSF103473">
    <property type="entry name" value="MFS general substrate transporter"/>
    <property type="match status" value="1"/>
</dbReference>
<name>A0AAD9MX75_9ANNE</name>
<keyword evidence="1" id="KW-0472">Membrane</keyword>
<dbReference type="Proteomes" id="UP001208570">
    <property type="component" value="Unassembled WGS sequence"/>
</dbReference>
<keyword evidence="1" id="KW-0812">Transmembrane</keyword>
<accession>A0AAD9MX75</accession>
<dbReference type="Gene3D" id="1.20.1250.20">
    <property type="entry name" value="MFS general substrate transporter like domains"/>
    <property type="match status" value="1"/>
</dbReference>